<protein>
    <submittedName>
        <fullName evidence="1">Uncharacterized protein</fullName>
    </submittedName>
</protein>
<comment type="caution">
    <text evidence="1">The sequence shown here is derived from an EMBL/GenBank/DDBJ whole genome shotgun (WGS) entry which is preliminary data.</text>
</comment>
<sequence length="82" mass="9106">MNDDIKLAIDSARLHHQLFPENVENEACFPTDILHSLKLKNHLVKQIEEGDRGAIVMAISRSKNGTIRANSDWRKGGTIAGV</sequence>
<dbReference type="SUPFAM" id="SSF56235">
    <property type="entry name" value="N-terminal nucleophile aminohydrolases (Ntn hydrolases)"/>
    <property type="match status" value="1"/>
</dbReference>
<dbReference type="AlphaFoldDB" id="A0A1Y3BRN9"/>
<proteinExistence type="predicted"/>
<name>A0A1Y3BRN9_EURMA</name>
<reference evidence="1 2" key="1">
    <citation type="submission" date="2017-03" db="EMBL/GenBank/DDBJ databases">
        <title>Genome Survey of Euroglyphus maynei.</title>
        <authorList>
            <person name="Arlian L.G."/>
            <person name="Morgan M.S."/>
            <person name="Rider S.D."/>
        </authorList>
    </citation>
    <scope>NUCLEOTIDE SEQUENCE [LARGE SCALE GENOMIC DNA]</scope>
    <source>
        <strain evidence="1">Arlian Lab</strain>
        <tissue evidence="1">Whole body</tissue>
    </source>
</reference>
<dbReference type="EMBL" id="MUJZ01007152">
    <property type="protein sequence ID" value="OTF82704.1"/>
    <property type="molecule type" value="Genomic_DNA"/>
</dbReference>
<dbReference type="Gene3D" id="3.60.20.40">
    <property type="match status" value="1"/>
</dbReference>
<dbReference type="OrthoDB" id="6514874at2759"/>
<dbReference type="Pfam" id="PF01019">
    <property type="entry name" value="G_glu_transpept"/>
    <property type="match status" value="1"/>
</dbReference>
<evidence type="ECO:0000313" key="2">
    <source>
        <dbReference type="Proteomes" id="UP000194236"/>
    </source>
</evidence>
<accession>A0A1Y3BRN9</accession>
<dbReference type="InterPro" id="IPR043137">
    <property type="entry name" value="GGT_ssub_C"/>
</dbReference>
<organism evidence="1 2">
    <name type="scientific">Euroglyphus maynei</name>
    <name type="common">Mayne's house dust mite</name>
    <dbReference type="NCBI Taxonomy" id="6958"/>
    <lineage>
        <taxon>Eukaryota</taxon>
        <taxon>Metazoa</taxon>
        <taxon>Ecdysozoa</taxon>
        <taxon>Arthropoda</taxon>
        <taxon>Chelicerata</taxon>
        <taxon>Arachnida</taxon>
        <taxon>Acari</taxon>
        <taxon>Acariformes</taxon>
        <taxon>Sarcoptiformes</taxon>
        <taxon>Astigmata</taxon>
        <taxon>Psoroptidia</taxon>
        <taxon>Analgoidea</taxon>
        <taxon>Pyroglyphidae</taxon>
        <taxon>Pyroglyphinae</taxon>
        <taxon>Euroglyphus</taxon>
    </lineage>
</organism>
<gene>
    <name evidence="1" type="ORF">BLA29_013947</name>
</gene>
<dbReference type="Proteomes" id="UP000194236">
    <property type="component" value="Unassembled WGS sequence"/>
</dbReference>
<keyword evidence="2" id="KW-1185">Reference proteome</keyword>
<dbReference type="InterPro" id="IPR029055">
    <property type="entry name" value="Ntn_hydrolases_N"/>
</dbReference>
<evidence type="ECO:0000313" key="1">
    <source>
        <dbReference type="EMBL" id="OTF82704.1"/>
    </source>
</evidence>